<feature type="transmembrane region" description="Helical" evidence="2">
    <location>
        <begin position="1419"/>
        <end position="1443"/>
    </location>
</feature>
<dbReference type="Gramene" id="rna-AYBTSS11_LOCUS25999">
    <property type="protein sequence ID" value="CAJ1973932.1"/>
    <property type="gene ID" value="gene-AYBTSS11_LOCUS25999"/>
</dbReference>
<dbReference type="InterPro" id="IPR058316">
    <property type="entry name" value="DUF8003"/>
</dbReference>
<sequence>MARFRFRRLRFLTVFVVVVAVFAVFASGESESEREFSVTDLDWNLFHQDYSPPAPPPPPPHPPSVSCVDDLGGVGTLDTTCKIVNDVNLTRDVYIAGKGNFNILPGVRFHCEISGCMVTVNVTGNFSLGSNSSIVTGAFELEAENAVFGNESVVNTTGMAGQPPPQTSGTPQGVDGGGGGHGGRGASCLVDMTKLPEDVWGGDAYSWASLQNPYSFGSRGGSTTKESDYGGLGGGLVRLTLNQIVEMNASVLADGGSGGTKGGGGSGGSIYIKAYRMTGNGIISACGGNGFAGGGGGRVSVDVFSRHDEPRIYVHGGRSVGCPENAGAAGTLYDAVPRSLIVDNYNMTTDTETLLLEFPNQPLWTNVYVRNRARATVPLLWSRVQVQGQISILQGGVLSFGLRHYATSEFELLAEELLMSDSVMKVYGALRMSVKMFLMWNSKLLIDGGEDVTVATSLLEASNLIVLRGASVIHSNANLGVHGQGLLNLSGPGDWIEAQRLVGPGSVLRGPLENATIDDITPKLYCDNENCPYELIHPPEDCNVNASLSFTLQICRVEDILVEGLIEGSVVHFHRARTISVESSGIISASGMGCTGGLGRGNILSNGIGSGGGHGGNGGAAWYNGNHVEGGSSYGDANLPCELGSGSGSGNSTYITAGGGIIVVGSLEHPLSSLSIQGSVTADGENFGSVIRNEGFTRFDNSTGGPGGGSGGTILLFLHTLTIGQSAVLSSIGGYSSSNGSGGGGGGRIHFHWSDIPTGDVYLPIASVEGDIQISIEGHFQWSSLISDPEMFEVCESVANFVGVVEILVYANNGNDSPPWTCDMLVLGLEGNYVFYPCLLFVSSWKFHNFIIVSAYDRGGKGMGQGGSGSNGTITGKDCPKGLYGTFCEDVDYISDTDVRECPAGTYKNASGSDKSLCRHCPVNELPHRAVYISVRGGITKTPCPYQCVSDRYHMPDCYTALEELIYTFGGPWLFGLFLTGLLILLALVLSVARMKFVGVDELPGPAPTQHGSQIDHSFPFLESLNEVMETTRVEESQSHVHRMYFMGPNTFSEPWHLPHTASEQIKDVVYEGEFNTFVDEINAIAAYQWWEGAIYSVLSVLAYPLAWSWQQWHRRLKLQRLREFVRSEYDHACLRSCRSRALYEGIKFVFVPISDMVNATSDLMLAYVDFFLGGDEKRIDLPPRLHERFPMSLPFGGDGSYMAPFSLHNDNILTSLMSQSVQPTTWYRLVAGLNAQLRLVRRGRLRVTFRPVLKWLETHANPALSVHGVRVELAWFQATSSGYCHYGLMVYALESGHPASGGSADGALRTEERSRAQSVKKEHPFGFARSRAHLSPGGRTEDNYMRRQVHGAAIDINNLQMLDEKRDIFYLLSFILQNTKPVGHQDLVGLVISMLLLGDFSLVLLTLLQLYSISLVDVFFVLFILPFGILLPFPVGINALFSHGPRRSAGLARLYALWNLTSYINVVVAFLCGYIHYNSQSSSSKRHPSIQPWSIMDESEWWIFPAGLVLCKLFQSQLINWHIANLEIQDRSLYSNDFELFWQS</sequence>
<feature type="transmembrane region" description="Helical" evidence="2">
    <location>
        <begin position="973"/>
        <end position="993"/>
    </location>
</feature>
<evidence type="ECO:0000256" key="1">
    <source>
        <dbReference type="SAM" id="MobiDB-lite"/>
    </source>
</evidence>
<protein>
    <recommendedName>
        <fullName evidence="4">DUF8003 domain-containing protein</fullName>
    </recommendedName>
</protein>
<feature type="transmembrane region" description="Helical" evidence="2">
    <location>
        <begin position="1455"/>
        <end position="1478"/>
    </location>
</feature>
<feature type="chain" id="PRO_5041715663" description="DUF8003 domain-containing protein" evidence="3">
    <location>
        <begin position="29"/>
        <end position="1545"/>
    </location>
</feature>
<dbReference type="PANTHER" id="PTHR31513">
    <property type="entry name" value="EPHRIN TYPE-B RECEPTOR"/>
    <property type="match status" value="1"/>
</dbReference>
<organism evidence="5 6">
    <name type="scientific">Sphenostylis stenocarpa</name>
    <dbReference type="NCBI Taxonomy" id="92480"/>
    <lineage>
        <taxon>Eukaryota</taxon>
        <taxon>Viridiplantae</taxon>
        <taxon>Streptophyta</taxon>
        <taxon>Embryophyta</taxon>
        <taxon>Tracheophyta</taxon>
        <taxon>Spermatophyta</taxon>
        <taxon>Magnoliopsida</taxon>
        <taxon>eudicotyledons</taxon>
        <taxon>Gunneridae</taxon>
        <taxon>Pentapetalae</taxon>
        <taxon>rosids</taxon>
        <taxon>fabids</taxon>
        <taxon>Fabales</taxon>
        <taxon>Fabaceae</taxon>
        <taxon>Papilionoideae</taxon>
        <taxon>50 kb inversion clade</taxon>
        <taxon>NPAAA clade</taxon>
        <taxon>indigoferoid/millettioid clade</taxon>
        <taxon>Phaseoleae</taxon>
        <taxon>Sphenostylis</taxon>
    </lineage>
</organism>
<keyword evidence="2" id="KW-0472">Membrane</keyword>
<feature type="region of interest" description="Disordered" evidence="1">
    <location>
        <begin position="156"/>
        <end position="181"/>
    </location>
</feature>
<keyword evidence="2" id="KW-1133">Transmembrane helix</keyword>
<evidence type="ECO:0000259" key="4">
    <source>
        <dbReference type="Pfam" id="PF26010"/>
    </source>
</evidence>
<dbReference type="Proteomes" id="UP001189624">
    <property type="component" value="Chromosome 9"/>
</dbReference>
<reference evidence="5" key="1">
    <citation type="submission" date="2023-10" db="EMBL/GenBank/DDBJ databases">
        <authorList>
            <person name="Domelevo Entfellner J.-B."/>
        </authorList>
    </citation>
    <scope>NUCLEOTIDE SEQUENCE</scope>
</reference>
<feature type="domain" description="DUF8003" evidence="4">
    <location>
        <begin position="874"/>
        <end position="959"/>
    </location>
</feature>
<keyword evidence="6" id="KW-1185">Reference proteome</keyword>
<feature type="signal peptide" evidence="3">
    <location>
        <begin position="1"/>
        <end position="28"/>
    </location>
</feature>
<keyword evidence="2" id="KW-0812">Transmembrane</keyword>
<accession>A0AA86SW65</accession>
<feature type="transmembrane region" description="Helical" evidence="2">
    <location>
        <begin position="1388"/>
        <end position="1413"/>
    </location>
</feature>
<evidence type="ECO:0000313" key="6">
    <source>
        <dbReference type="Proteomes" id="UP001189624"/>
    </source>
</evidence>
<name>A0AA86SW65_9FABA</name>
<dbReference type="EMBL" id="OY731406">
    <property type="protein sequence ID" value="CAJ1973932.1"/>
    <property type="molecule type" value="Genomic_DNA"/>
</dbReference>
<dbReference type="Pfam" id="PF26010">
    <property type="entry name" value="DUF8003"/>
    <property type="match status" value="1"/>
</dbReference>
<evidence type="ECO:0000256" key="2">
    <source>
        <dbReference type="SAM" id="Phobius"/>
    </source>
</evidence>
<dbReference type="PANTHER" id="PTHR31513:SF1">
    <property type="entry name" value="EPHRIN TYPE-B RECEPTOR"/>
    <property type="match status" value="1"/>
</dbReference>
<gene>
    <name evidence="5" type="ORF">AYBTSS11_LOCUS25999</name>
</gene>
<proteinExistence type="predicted"/>
<evidence type="ECO:0000256" key="3">
    <source>
        <dbReference type="SAM" id="SignalP"/>
    </source>
</evidence>
<evidence type="ECO:0000313" key="5">
    <source>
        <dbReference type="EMBL" id="CAJ1973932.1"/>
    </source>
</evidence>
<keyword evidence="3" id="KW-0732">Signal</keyword>